<evidence type="ECO:0000313" key="1">
    <source>
        <dbReference type="EMBL" id="UPQ79782.1"/>
    </source>
</evidence>
<dbReference type="EMBL" id="CP096205">
    <property type="protein sequence ID" value="UPQ79782.1"/>
    <property type="molecule type" value="Genomic_DNA"/>
</dbReference>
<dbReference type="RefSeq" id="WP_248435195.1">
    <property type="nucleotide sequence ID" value="NZ_CP096205.1"/>
</dbReference>
<dbReference type="PANTHER" id="PTHR40606">
    <property type="match status" value="1"/>
</dbReference>
<name>A0ABY4KG66_9FLAO</name>
<dbReference type="InterPro" id="IPR036913">
    <property type="entry name" value="YegP-like_sf"/>
</dbReference>
<gene>
    <name evidence="1" type="ORF">M0M57_02845</name>
</gene>
<reference evidence="1" key="1">
    <citation type="submission" date="2022-04" db="EMBL/GenBank/DDBJ databases">
        <title>Consumption of N2O by Flavobacterium azooxidireducens sp. nov. isolated from Decomposing Leaf Litter of Phragmites australis (Cav.).</title>
        <authorList>
            <person name="Behrendt U."/>
            <person name="Spanner T."/>
            <person name="Augustin J."/>
            <person name="Horn M.A."/>
            <person name="Kolb S."/>
            <person name="Ulrich A."/>
        </authorList>
    </citation>
    <scope>NUCLEOTIDE SEQUENCE</scope>
    <source>
        <strain evidence="1">IGB 4-14</strain>
    </source>
</reference>
<dbReference type="Proteomes" id="UP000830583">
    <property type="component" value="Chromosome"/>
</dbReference>
<sequence length="107" mass="12151">MPQFVIQQNESGIWFYELLSPEGSVLLTGTKHDFKQSCLGEILSVRMNSQYLENFEQRISPNKDPFFILRSMGSNKVIGVSELFSHLDGCEKAIAQVRKLAENAKLK</sequence>
<dbReference type="PANTHER" id="PTHR40606:SF1">
    <property type="entry name" value="UPF0339 PROTEIN YEGP"/>
    <property type="match status" value="1"/>
</dbReference>
<proteinExistence type="predicted"/>
<dbReference type="Gene3D" id="2.30.29.80">
    <property type="match status" value="1"/>
</dbReference>
<protein>
    <submittedName>
        <fullName evidence="1">YegP family protein</fullName>
    </submittedName>
</protein>
<dbReference type="InterPro" id="IPR051141">
    <property type="entry name" value="UPF0339_domain"/>
</dbReference>
<dbReference type="SUPFAM" id="SSF160113">
    <property type="entry name" value="YegP-like"/>
    <property type="match status" value="2"/>
</dbReference>
<evidence type="ECO:0000313" key="2">
    <source>
        <dbReference type="Proteomes" id="UP000830583"/>
    </source>
</evidence>
<keyword evidence="2" id="KW-1185">Reference proteome</keyword>
<accession>A0ABY4KG66</accession>
<organism evidence="1 2">
    <name type="scientific">Flavobacterium azooxidireducens</name>
    <dbReference type="NCBI Taxonomy" id="1871076"/>
    <lineage>
        <taxon>Bacteria</taxon>
        <taxon>Pseudomonadati</taxon>
        <taxon>Bacteroidota</taxon>
        <taxon>Flavobacteriia</taxon>
        <taxon>Flavobacteriales</taxon>
        <taxon>Flavobacteriaceae</taxon>
        <taxon>Flavobacterium</taxon>
    </lineage>
</organism>